<reference evidence="3" key="3">
    <citation type="submission" date="2025-08" db="UniProtKB">
        <authorList>
            <consortium name="RefSeq"/>
        </authorList>
    </citation>
    <scope>IDENTIFICATION</scope>
    <source>
        <strain evidence="3">NI907</strain>
    </source>
</reference>
<organism evidence="2 3">
    <name type="scientific">Pyricularia grisea</name>
    <name type="common">Crabgrass-specific blast fungus</name>
    <name type="synonym">Magnaporthe grisea</name>
    <dbReference type="NCBI Taxonomy" id="148305"/>
    <lineage>
        <taxon>Eukaryota</taxon>
        <taxon>Fungi</taxon>
        <taxon>Dikarya</taxon>
        <taxon>Ascomycota</taxon>
        <taxon>Pezizomycotina</taxon>
        <taxon>Sordariomycetes</taxon>
        <taxon>Sordariomycetidae</taxon>
        <taxon>Magnaporthales</taxon>
        <taxon>Pyriculariaceae</taxon>
        <taxon>Pyricularia</taxon>
    </lineage>
</organism>
<reference evidence="3" key="2">
    <citation type="submission" date="2019-10" db="EMBL/GenBank/DDBJ databases">
        <authorList>
            <consortium name="NCBI Genome Project"/>
        </authorList>
    </citation>
    <scope>NUCLEOTIDE SEQUENCE</scope>
    <source>
        <strain evidence="3">NI907</strain>
    </source>
</reference>
<dbReference type="KEGG" id="pgri:PgNI_08306"/>
<dbReference type="AlphaFoldDB" id="A0A6P8AVJ1"/>
<evidence type="ECO:0000313" key="3">
    <source>
        <dbReference type="RefSeq" id="XP_030978912.1"/>
    </source>
</evidence>
<accession>A0A6P8AVJ1</accession>
<evidence type="ECO:0000256" key="1">
    <source>
        <dbReference type="SAM" id="SignalP"/>
    </source>
</evidence>
<feature type="chain" id="PRO_5027687649" evidence="1">
    <location>
        <begin position="21"/>
        <end position="260"/>
    </location>
</feature>
<protein>
    <submittedName>
        <fullName evidence="3">Uncharacterized protein</fullName>
    </submittedName>
</protein>
<dbReference type="GeneID" id="41963214"/>
<dbReference type="Proteomes" id="UP000515153">
    <property type="component" value="Chromosome V"/>
</dbReference>
<gene>
    <name evidence="3" type="ORF">PgNI_08306</name>
</gene>
<reference evidence="2 3" key="1">
    <citation type="journal article" date="2019" name="Mol. Biol. Evol.">
        <title>Blast fungal genomes show frequent chromosomal changes, gene gains and losses, and effector gene turnover.</title>
        <authorList>
            <person name="Gomez Luciano L.B."/>
            <person name="Jason Tsai I."/>
            <person name="Chuma I."/>
            <person name="Tosa Y."/>
            <person name="Chen Y.H."/>
            <person name="Li J.Y."/>
            <person name="Li M.Y."/>
            <person name="Jade Lu M.Y."/>
            <person name="Nakayashiki H."/>
            <person name="Li W.H."/>
        </authorList>
    </citation>
    <scope>NUCLEOTIDE SEQUENCE [LARGE SCALE GENOMIC DNA]</scope>
    <source>
        <strain evidence="2 3">NI907</strain>
    </source>
</reference>
<sequence length="260" mass="28742">MQFGNALITLVALYANMADAGVTASQAKTAKPQEMCVLSLTLDGKTLRSEFVEPGQVYPAVFQLHGRAIWIKLEDDCTLTRLGPFSEFHEPPPYKLTSVKASSLPPGFQPFQLKMTLEELEILEAQALSTMHFKQVCHLTILVALQAHTVAGADVEPPGASVKPTEAARRRVFKIDGEEFTPLETDCLIRIFKNKKTVHALFVPPGTELDWRLDHNHYAVGIKHNCDIIIGWKPSSWRIEGDKVSSLADGFSVVTTKSTD</sequence>
<name>A0A6P8AVJ1_PYRGI</name>
<evidence type="ECO:0000313" key="2">
    <source>
        <dbReference type="Proteomes" id="UP000515153"/>
    </source>
</evidence>
<proteinExistence type="predicted"/>
<dbReference type="RefSeq" id="XP_030978912.1">
    <property type="nucleotide sequence ID" value="XM_031128305.1"/>
</dbReference>
<keyword evidence="2" id="KW-1185">Reference proteome</keyword>
<dbReference type="OrthoDB" id="5214968at2759"/>
<feature type="signal peptide" evidence="1">
    <location>
        <begin position="1"/>
        <end position="20"/>
    </location>
</feature>
<keyword evidence="1" id="KW-0732">Signal</keyword>